<evidence type="ECO:0000256" key="5">
    <source>
        <dbReference type="ARBA" id="ARBA00022842"/>
    </source>
</evidence>
<dbReference type="Proteomes" id="UP001254165">
    <property type="component" value="Unassembled WGS sequence"/>
</dbReference>
<dbReference type="InterPro" id="IPR008949">
    <property type="entry name" value="Isoprenoid_synthase_dom_sf"/>
</dbReference>
<accession>A0ABU3NK45</accession>
<dbReference type="Gene3D" id="1.10.600.10">
    <property type="entry name" value="Farnesyl Diphosphate Synthase"/>
    <property type="match status" value="1"/>
</dbReference>
<keyword evidence="8" id="KW-1185">Reference proteome</keyword>
<dbReference type="RefSeq" id="WP_315624911.1">
    <property type="nucleotide sequence ID" value="NZ_JAUHMF010000001.1"/>
</dbReference>
<dbReference type="PROSITE" id="PS00723">
    <property type="entry name" value="POLYPRENYL_SYNTHASE_1"/>
    <property type="match status" value="1"/>
</dbReference>
<evidence type="ECO:0000256" key="4">
    <source>
        <dbReference type="ARBA" id="ARBA00022723"/>
    </source>
</evidence>
<evidence type="ECO:0000256" key="2">
    <source>
        <dbReference type="ARBA" id="ARBA00006706"/>
    </source>
</evidence>
<dbReference type="CDD" id="cd00685">
    <property type="entry name" value="Trans_IPPS_HT"/>
    <property type="match status" value="1"/>
</dbReference>
<dbReference type="PANTHER" id="PTHR12001:SF69">
    <property type="entry name" value="ALL TRANS-POLYPRENYL-DIPHOSPHATE SYNTHASE PDSS1"/>
    <property type="match status" value="1"/>
</dbReference>
<evidence type="ECO:0000256" key="6">
    <source>
        <dbReference type="RuleBase" id="RU004466"/>
    </source>
</evidence>
<comment type="similarity">
    <text evidence="2 6">Belongs to the FPP/GGPP synthase family.</text>
</comment>
<dbReference type="InterPro" id="IPR000092">
    <property type="entry name" value="Polyprenyl_synt"/>
</dbReference>
<evidence type="ECO:0000256" key="3">
    <source>
        <dbReference type="ARBA" id="ARBA00022679"/>
    </source>
</evidence>
<name>A0ABU3NK45_9CHLR</name>
<evidence type="ECO:0000256" key="1">
    <source>
        <dbReference type="ARBA" id="ARBA00001946"/>
    </source>
</evidence>
<keyword evidence="5" id="KW-0460">Magnesium</keyword>
<comment type="caution">
    <text evidence="7">The sequence shown here is derived from an EMBL/GenBank/DDBJ whole genome shotgun (WGS) entry which is preliminary data.</text>
</comment>
<dbReference type="InterPro" id="IPR033749">
    <property type="entry name" value="Polyprenyl_synt_CS"/>
</dbReference>
<dbReference type="SFLD" id="SFLDS00005">
    <property type="entry name" value="Isoprenoid_Synthase_Type_I"/>
    <property type="match status" value="1"/>
</dbReference>
<dbReference type="Pfam" id="PF00348">
    <property type="entry name" value="polyprenyl_synt"/>
    <property type="match status" value="1"/>
</dbReference>
<sequence>MTSFFVPVLDQIHQVEDLIRAQAEGYHPDLQAALEHLLKSGGKRIRPTLTLLVGRMLGAPEPQLITLAASIELLHTATLVHDDLIDGALLRRGIPTLNARWSPGATVLTGDFLFARAAKLAAETNSIPVMRLFAETLTIIVNGEISQMFNPPCISTLENYYQRIYAKTASLFEASTGCAAMISTTDNDLIMRLRHFGRELGMAFQIIDDILDLTGDETQLGKPIGSDLRQGIITLPVIRFLHTHPEDPFSQMILQGKCLQNDADILAFIERLRHSDAIEDAHQEAQRFIKNALDDLRTLPNSPEQQYLEELTWFVTQRKT</sequence>
<keyword evidence="3 6" id="KW-0808">Transferase</keyword>
<protein>
    <submittedName>
        <fullName evidence="7">Polyprenyl synthetase family protein</fullName>
    </submittedName>
</protein>
<evidence type="ECO:0000313" key="8">
    <source>
        <dbReference type="Proteomes" id="UP001254165"/>
    </source>
</evidence>
<organism evidence="7 8">
    <name type="scientific">Thermanaerothrix solaris</name>
    <dbReference type="NCBI Taxonomy" id="3058434"/>
    <lineage>
        <taxon>Bacteria</taxon>
        <taxon>Bacillati</taxon>
        <taxon>Chloroflexota</taxon>
        <taxon>Anaerolineae</taxon>
        <taxon>Anaerolineales</taxon>
        <taxon>Anaerolineaceae</taxon>
        <taxon>Thermanaerothrix</taxon>
    </lineage>
</organism>
<evidence type="ECO:0000313" key="7">
    <source>
        <dbReference type="EMBL" id="MDT8897225.1"/>
    </source>
</evidence>
<dbReference type="PROSITE" id="PS00444">
    <property type="entry name" value="POLYPRENYL_SYNTHASE_2"/>
    <property type="match status" value="1"/>
</dbReference>
<comment type="cofactor">
    <cofactor evidence="1">
        <name>Mg(2+)</name>
        <dbReference type="ChEBI" id="CHEBI:18420"/>
    </cofactor>
</comment>
<dbReference type="SUPFAM" id="SSF48576">
    <property type="entry name" value="Terpenoid synthases"/>
    <property type="match status" value="1"/>
</dbReference>
<keyword evidence="4" id="KW-0479">Metal-binding</keyword>
<proteinExistence type="inferred from homology"/>
<dbReference type="PANTHER" id="PTHR12001">
    <property type="entry name" value="GERANYLGERANYL PYROPHOSPHATE SYNTHASE"/>
    <property type="match status" value="1"/>
</dbReference>
<dbReference type="EMBL" id="JAUHMF010000001">
    <property type="protein sequence ID" value="MDT8897225.1"/>
    <property type="molecule type" value="Genomic_DNA"/>
</dbReference>
<reference evidence="7 8" key="1">
    <citation type="submission" date="2023-07" db="EMBL/GenBank/DDBJ databases">
        <title>Novel species of Thermanaerothrix with wide hydrolytic capabilities.</title>
        <authorList>
            <person name="Zayulina K.S."/>
            <person name="Podosokorskaya O.A."/>
            <person name="Elcheninov A.G."/>
        </authorList>
    </citation>
    <scope>NUCLEOTIDE SEQUENCE [LARGE SCALE GENOMIC DNA]</scope>
    <source>
        <strain evidence="7 8">4228-RoL</strain>
    </source>
</reference>
<gene>
    <name evidence="7" type="ORF">QYE77_03025</name>
</gene>